<dbReference type="AlphaFoldDB" id="A0A0V1ELP0"/>
<evidence type="ECO:0000313" key="1">
    <source>
        <dbReference type="EMBL" id="KRY74763.1"/>
    </source>
</evidence>
<accession>A0A0V1ELP0</accession>
<protein>
    <submittedName>
        <fullName evidence="1">Uncharacterized protein</fullName>
    </submittedName>
</protein>
<gene>
    <name evidence="1" type="ORF">T11_13599</name>
</gene>
<dbReference type="EMBL" id="JYDP01007239">
    <property type="protein sequence ID" value="KRY74763.1"/>
    <property type="molecule type" value="Genomic_DNA"/>
</dbReference>
<dbReference type="Proteomes" id="UP000055024">
    <property type="component" value="Unassembled WGS sequence"/>
</dbReference>
<keyword evidence="2" id="KW-1185">Reference proteome</keyword>
<proteinExistence type="predicted"/>
<comment type="caution">
    <text evidence="1">The sequence shown here is derived from an EMBL/GenBank/DDBJ whole genome shotgun (WGS) entry which is preliminary data.</text>
</comment>
<name>A0A0V1ELP0_9BILA</name>
<organism evidence="1 2">
    <name type="scientific">Trichinella zimbabwensis</name>
    <dbReference type="NCBI Taxonomy" id="268475"/>
    <lineage>
        <taxon>Eukaryota</taxon>
        <taxon>Metazoa</taxon>
        <taxon>Ecdysozoa</taxon>
        <taxon>Nematoda</taxon>
        <taxon>Enoplea</taxon>
        <taxon>Dorylaimia</taxon>
        <taxon>Trichinellida</taxon>
        <taxon>Trichinellidae</taxon>
        <taxon>Trichinella</taxon>
    </lineage>
</organism>
<reference evidence="1 2" key="1">
    <citation type="submission" date="2015-01" db="EMBL/GenBank/DDBJ databases">
        <title>Evolution of Trichinella species and genotypes.</title>
        <authorList>
            <person name="Korhonen P.K."/>
            <person name="Edoardo P."/>
            <person name="Giuseppe L.R."/>
            <person name="Gasser R.B."/>
        </authorList>
    </citation>
    <scope>NUCLEOTIDE SEQUENCE [LARGE SCALE GENOMIC DNA]</scope>
    <source>
        <strain evidence="1">ISS1029</strain>
    </source>
</reference>
<evidence type="ECO:0000313" key="2">
    <source>
        <dbReference type="Proteomes" id="UP000055024"/>
    </source>
</evidence>
<sequence>MLYFILTHKHSMTKGVPLGKCNVLLNSLFIFENSIVPQLRS</sequence>